<accession>A0A6A7BWA7</accession>
<dbReference type="EMBL" id="MU005999">
    <property type="protein sequence ID" value="KAF2859019.1"/>
    <property type="molecule type" value="Genomic_DNA"/>
</dbReference>
<protein>
    <submittedName>
        <fullName evidence="1">Uncharacterized protein</fullName>
    </submittedName>
</protein>
<name>A0A6A7BWA7_9PEZI</name>
<keyword evidence="2" id="KW-1185">Reference proteome</keyword>
<proteinExistence type="predicted"/>
<reference evidence="1" key="1">
    <citation type="journal article" date="2020" name="Stud. Mycol.">
        <title>101 Dothideomycetes genomes: a test case for predicting lifestyles and emergence of pathogens.</title>
        <authorList>
            <person name="Haridas S."/>
            <person name="Albert R."/>
            <person name="Binder M."/>
            <person name="Bloem J."/>
            <person name="Labutti K."/>
            <person name="Salamov A."/>
            <person name="Andreopoulos B."/>
            <person name="Baker S."/>
            <person name="Barry K."/>
            <person name="Bills G."/>
            <person name="Bluhm B."/>
            <person name="Cannon C."/>
            <person name="Castanera R."/>
            <person name="Culley D."/>
            <person name="Daum C."/>
            <person name="Ezra D."/>
            <person name="Gonzalez J."/>
            <person name="Henrissat B."/>
            <person name="Kuo A."/>
            <person name="Liang C."/>
            <person name="Lipzen A."/>
            <person name="Lutzoni F."/>
            <person name="Magnuson J."/>
            <person name="Mondo S."/>
            <person name="Nolan M."/>
            <person name="Ohm R."/>
            <person name="Pangilinan J."/>
            <person name="Park H.-J."/>
            <person name="Ramirez L."/>
            <person name="Alfaro M."/>
            <person name="Sun H."/>
            <person name="Tritt A."/>
            <person name="Yoshinaga Y."/>
            <person name="Zwiers L.-H."/>
            <person name="Turgeon B."/>
            <person name="Goodwin S."/>
            <person name="Spatafora J."/>
            <person name="Crous P."/>
            <person name="Grigoriev I."/>
        </authorList>
    </citation>
    <scope>NUCLEOTIDE SEQUENCE</scope>
    <source>
        <strain evidence="1">CBS 480.64</strain>
    </source>
</reference>
<evidence type="ECO:0000313" key="1">
    <source>
        <dbReference type="EMBL" id="KAF2859019.1"/>
    </source>
</evidence>
<gene>
    <name evidence="1" type="ORF">K470DRAFT_265634</name>
</gene>
<evidence type="ECO:0000313" key="2">
    <source>
        <dbReference type="Proteomes" id="UP000799421"/>
    </source>
</evidence>
<organism evidence="1 2">
    <name type="scientific">Piedraia hortae CBS 480.64</name>
    <dbReference type="NCBI Taxonomy" id="1314780"/>
    <lineage>
        <taxon>Eukaryota</taxon>
        <taxon>Fungi</taxon>
        <taxon>Dikarya</taxon>
        <taxon>Ascomycota</taxon>
        <taxon>Pezizomycotina</taxon>
        <taxon>Dothideomycetes</taxon>
        <taxon>Dothideomycetidae</taxon>
        <taxon>Capnodiales</taxon>
        <taxon>Piedraiaceae</taxon>
        <taxon>Piedraia</taxon>
    </lineage>
</organism>
<sequence>MRITTSPLMRNYSPWSAWIAWRIIGGGGSRQGAAKGPFIFDLPAERLAARDQVSPQDAHVEHTKASPQCVPQCVRPWREVGAGDKKDAHISFPRQAIPYLAIVLSLVQCLERQASGLIRRVSEKASRVWSSELQDKAWPQAHIVFLTCCRAADSLEADASYAEANRNSNVEETAYDSNDDNLEVDPVNNGLHTDNDAGEVFTAAMVAQVMNMRTMTSPNTKKRTIHRGSRPESAPLGFLISLRRGMTSSPLILRWTPCYLSTTAPQKPLSAIRGCSPH</sequence>
<dbReference type="AlphaFoldDB" id="A0A6A7BWA7"/>
<dbReference type="Proteomes" id="UP000799421">
    <property type="component" value="Unassembled WGS sequence"/>
</dbReference>